<dbReference type="InterPro" id="IPR020084">
    <property type="entry name" value="NUDIX_hydrolase_CS"/>
</dbReference>
<gene>
    <name evidence="6" type="ORF">BN13_170027</name>
</gene>
<keyword evidence="3 4" id="KW-0378">Hydrolase</keyword>
<dbReference type="Pfam" id="PF00293">
    <property type="entry name" value="NUDIX"/>
    <property type="match status" value="1"/>
</dbReference>
<dbReference type="EMBL" id="CAJC01000079">
    <property type="protein sequence ID" value="CCI52426.1"/>
    <property type="molecule type" value="Genomic_DNA"/>
</dbReference>
<sequence length="233" mass="25079">MSTIRIEGCTLVGDVVTDFVLEHGRDPAEELAARGFSCTAITHAFARDDAVVLRVGVVPLAGEEAGVGTRIPAAQVSERVPAGATIRAKQRLSAYAVIVEHGSILLTQLSAQVATGEGLWTLPGGGVDEGEDPSVGVRREVWEETGQHLGAIELIDLVATHWVGRAPSGRWEDYQVVRLIYRARVPLREPLVVHDVGGTTADARWIALDELADTPRAALIDQPRFAQWLRLAS</sequence>
<dbReference type="Proteomes" id="UP000035720">
    <property type="component" value="Unassembled WGS sequence"/>
</dbReference>
<evidence type="ECO:0000256" key="1">
    <source>
        <dbReference type="ARBA" id="ARBA00001946"/>
    </source>
</evidence>
<name>A0A077M589_9MICO</name>
<comment type="similarity">
    <text evidence="2 4">Belongs to the Nudix hydrolase family.</text>
</comment>
<evidence type="ECO:0000259" key="5">
    <source>
        <dbReference type="PROSITE" id="PS51462"/>
    </source>
</evidence>
<dbReference type="STRING" id="1193518.BN13_170027"/>
<dbReference type="GO" id="GO:0016787">
    <property type="term" value="F:hydrolase activity"/>
    <property type="evidence" value="ECO:0007669"/>
    <property type="project" value="UniProtKB-KW"/>
</dbReference>
<dbReference type="Gene3D" id="3.90.79.10">
    <property type="entry name" value="Nucleoside Triphosphate Pyrophosphohydrolase"/>
    <property type="match status" value="1"/>
</dbReference>
<organism evidence="6 7">
    <name type="scientific">Nostocoides jenkinsii Ben 74</name>
    <dbReference type="NCBI Taxonomy" id="1193518"/>
    <lineage>
        <taxon>Bacteria</taxon>
        <taxon>Bacillati</taxon>
        <taxon>Actinomycetota</taxon>
        <taxon>Actinomycetes</taxon>
        <taxon>Micrococcales</taxon>
        <taxon>Intrasporangiaceae</taxon>
        <taxon>Nostocoides</taxon>
    </lineage>
</organism>
<comment type="caution">
    <text evidence="6">The sequence shown here is derived from an EMBL/GenBank/DDBJ whole genome shotgun (WGS) entry which is preliminary data.</text>
</comment>
<feature type="domain" description="Nudix hydrolase" evidence="5">
    <location>
        <begin position="89"/>
        <end position="231"/>
    </location>
</feature>
<dbReference type="InterPro" id="IPR015797">
    <property type="entry name" value="NUDIX_hydrolase-like_dom_sf"/>
</dbReference>
<protein>
    <recommendedName>
        <fullName evidence="5">Nudix hydrolase domain-containing protein</fullName>
    </recommendedName>
</protein>
<dbReference type="InterPro" id="IPR020476">
    <property type="entry name" value="Nudix_hydrolase"/>
</dbReference>
<accession>A0A077M589</accession>
<dbReference type="PRINTS" id="PR00502">
    <property type="entry name" value="NUDIXFAMILY"/>
</dbReference>
<keyword evidence="7" id="KW-1185">Reference proteome</keyword>
<evidence type="ECO:0000256" key="3">
    <source>
        <dbReference type="ARBA" id="ARBA00022801"/>
    </source>
</evidence>
<dbReference type="PANTHER" id="PTHR43046">
    <property type="entry name" value="GDP-MANNOSE MANNOSYL HYDROLASE"/>
    <property type="match status" value="1"/>
</dbReference>
<evidence type="ECO:0000313" key="6">
    <source>
        <dbReference type="EMBL" id="CCI52426.1"/>
    </source>
</evidence>
<dbReference type="RefSeq" id="WP_053079716.1">
    <property type="nucleotide sequence ID" value="NZ_HF571038.1"/>
</dbReference>
<dbReference type="InterPro" id="IPR000086">
    <property type="entry name" value="NUDIX_hydrolase_dom"/>
</dbReference>
<dbReference type="SUPFAM" id="SSF55811">
    <property type="entry name" value="Nudix"/>
    <property type="match status" value="1"/>
</dbReference>
<proteinExistence type="inferred from homology"/>
<evidence type="ECO:0000256" key="4">
    <source>
        <dbReference type="RuleBase" id="RU003476"/>
    </source>
</evidence>
<evidence type="ECO:0000256" key="2">
    <source>
        <dbReference type="ARBA" id="ARBA00005582"/>
    </source>
</evidence>
<reference evidence="6 7" key="1">
    <citation type="journal article" date="2013" name="ISME J.">
        <title>A metabolic model for members of the genus Tetrasphaera involved in enhanced biological phosphorus removal.</title>
        <authorList>
            <person name="Kristiansen R."/>
            <person name="Nguyen H.T.T."/>
            <person name="Saunders A.M."/>
            <person name="Nielsen J.L."/>
            <person name="Wimmer R."/>
            <person name="Le V.Q."/>
            <person name="McIlroy S.J."/>
            <person name="Petrovski S."/>
            <person name="Seviour R.J."/>
            <person name="Calteau A."/>
            <person name="Nielsen K.L."/>
            <person name="Nielsen P.H."/>
        </authorList>
    </citation>
    <scope>NUCLEOTIDE SEQUENCE [LARGE SCALE GENOMIC DNA]</scope>
    <source>
        <strain evidence="6 7">Ben 74</strain>
    </source>
</reference>
<comment type="cofactor">
    <cofactor evidence="1">
        <name>Mg(2+)</name>
        <dbReference type="ChEBI" id="CHEBI:18420"/>
    </cofactor>
</comment>
<dbReference type="OrthoDB" id="9804442at2"/>
<dbReference type="CDD" id="cd02883">
    <property type="entry name" value="NUDIX_Hydrolase"/>
    <property type="match status" value="1"/>
</dbReference>
<dbReference type="PROSITE" id="PS00893">
    <property type="entry name" value="NUDIX_BOX"/>
    <property type="match status" value="1"/>
</dbReference>
<dbReference type="PANTHER" id="PTHR43046:SF14">
    <property type="entry name" value="MUTT_NUDIX FAMILY PROTEIN"/>
    <property type="match status" value="1"/>
</dbReference>
<evidence type="ECO:0000313" key="7">
    <source>
        <dbReference type="Proteomes" id="UP000035720"/>
    </source>
</evidence>
<dbReference type="AlphaFoldDB" id="A0A077M589"/>
<dbReference type="PROSITE" id="PS51462">
    <property type="entry name" value="NUDIX"/>
    <property type="match status" value="1"/>
</dbReference>